<dbReference type="Proteomes" id="UP000053820">
    <property type="component" value="Unassembled WGS sequence"/>
</dbReference>
<dbReference type="PROSITE" id="PS00154">
    <property type="entry name" value="ATPASE_E1_E2"/>
    <property type="match status" value="1"/>
</dbReference>
<dbReference type="InterPro" id="IPR023299">
    <property type="entry name" value="ATPase_P-typ_cyto_dom_N"/>
</dbReference>
<dbReference type="PANTHER" id="PTHR42861">
    <property type="entry name" value="CALCIUM-TRANSPORTING ATPASE"/>
    <property type="match status" value="1"/>
</dbReference>
<dbReference type="InterPro" id="IPR001757">
    <property type="entry name" value="P_typ_ATPase"/>
</dbReference>
<feature type="transmembrane region" description="Helical" evidence="9">
    <location>
        <begin position="956"/>
        <end position="978"/>
    </location>
</feature>
<feature type="domain" description="Cation-transporting P-type ATPase N-terminal" evidence="10">
    <location>
        <begin position="56"/>
        <end position="140"/>
    </location>
</feature>
<keyword evidence="5" id="KW-1278">Translocase</keyword>
<evidence type="ECO:0000256" key="1">
    <source>
        <dbReference type="ARBA" id="ARBA00004141"/>
    </source>
</evidence>
<feature type="transmembrane region" description="Helical" evidence="9">
    <location>
        <begin position="919"/>
        <end position="940"/>
    </location>
</feature>
<keyword evidence="4" id="KW-0067">ATP-binding</keyword>
<feature type="region of interest" description="Disordered" evidence="8">
    <location>
        <begin position="15"/>
        <end position="57"/>
    </location>
</feature>
<evidence type="ECO:0000259" key="10">
    <source>
        <dbReference type="SMART" id="SM00831"/>
    </source>
</evidence>
<dbReference type="InterPro" id="IPR044492">
    <property type="entry name" value="P_typ_ATPase_HD_dom"/>
</dbReference>
<dbReference type="OrthoDB" id="158672at2759"/>
<feature type="transmembrane region" description="Helical" evidence="9">
    <location>
        <begin position="110"/>
        <end position="137"/>
    </location>
</feature>
<dbReference type="Pfam" id="PF00122">
    <property type="entry name" value="E1-E2_ATPase"/>
    <property type="match status" value="1"/>
</dbReference>
<dbReference type="GO" id="GO:0005524">
    <property type="term" value="F:ATP binding"/>
    <property type="evidence" value="ECO:0007669"/>
    <property type="project" value="UniProtKB-KW"/>
</dbReference>
<keyword evidence="7 9" id="KW-0472">Membrane</keyword>
<dbReference type="HOGENOM" id="CLU_002360_6_3_1"/>
<dbReference type="SUPFAM" id="SSF81665">
    <property type="entry name" value="Calcium ATPase, transmembrane domain M"/>
    <property type="match status" value="1"/>
</dbReference>
<dbReference type="NCBIfam" id="TIGR01494">
    <property type="entry name" value="ATPase_P-type"/>
    <property type="match status" value="2"/>
</dbReference>
<dbReference type="PRINTS" id="PR00121">
    <property type="entry name" value="NAKATPASE"/>
</dbReference>
<evidence type="ECO:0000256" key="4">
    <source>
        <dbReference type="ARBA" id="ARBA00022840"/>
    </source>
</evidence>
<evidence type="ECO:0000313" key="11">
    <source>
        <dbReference type="EMBL" id="KIJ64405.1"/>
    </source>
</evidence>
<dbReference type="InterPro" id="IPR036412">
    <property type="entry name" value="HAD-like_sf"/>
</dbReference>
<dbReference type="InterPro" id="IPR018303">
    <property type="entry name" value="ATPase_P-typ_P_site"/>
</dbReference>
<comment type="subcellular location">
    <subcellularLocation>
        <location evidence="1">Membrane</location>
        <topology evidence="1">Multi-pass membrane protein</topology>
    </subcellularLocation>
</comment>
<dbReference type="InterPro" id="IPR008250">
    <property type="entry name" value="ATPase_P-typ_transduc_dom_A_sf"/>
</dbReference>
<feature type="transmembrane region" description="Helical" evidence="9">
    <location>
        <begin position="313"/>
        <end position="333"/>
    </location>
</feature>
<dbReference type="GO" id="GO:0016887">
    <property type="term" value="F:ATP hydrolysis activity"/>
    <property type="evidence" value="ECO:0007669"/>
    <property type="project" value="InterPro"/>
</dbReference>
<dbReference type="AlphaFoldDB" id="A0A0C9W0T5"/>
<evidence type="ECO:0000256" key="2">
    <source>
        <dbReference type="ARBA" id="ARBA00022692"/>
    </source>
</evidence>
<dbReference type="Gene3D" id="2.70.150.10">
    <property type="entry name" value="Calcium-transporting ATPase, cytoplasmic transduction domain A"/>
    <property type="match status" value="1"/>
</dbReference>
<evidence type="ECO:0000256" key="8">
    <source>
        <dbReference type="SAM" id="MobiDB-lite"/>
    </source>
</evidence>
<keyword evidence="2 9" id="KW-0812">Transmembrane</keyword>
<dbReference type="InterPro" id="IPR004014">
    <property type="entry name" value="ATPase_P-typ_cation-transptr_N"/>
</dbReference>
<dbReference type="GO" id="GO:0016020">
    <property type="term" value="C:membrane"/>
    <property type="evidence" value="ECO:0007669"/>
    <property type="project" value="UniProtKB-SubCell"/>
</dbReference>
<dbReference type="Pfam" id="PF00689">
    <property type="entry name" value="Cation_ATPase_C"/>
    <property type="match status" value="1"/>
</dbReference>
<dbReference type="EMBL" id="KN839846">
    <property type="protein sequence ID" value="KIJ64405.1"/>
    <property type="molecule type" value="Genomic_DNA"/>
</dbReference>
<dbReference type="SUPFAM" id="SSF56784">
    <property type="entry name" value="HAD-like"/>
    <property type="match status" value="1"/>
</dbReference>
<keyword evidence="3" id="KW-0547">Nucleotide-binding</keyword>
<protein>
    <recommendedName>
        <fullName evidence="10">Cation-transporting P-type ATPase N-terminal domain-containing protein</fullName>
    </recommendedName>
</protein>
<organism evidence="11 12">
    <name type="scientific">Hydnomerulius pinastri MD-312</name>
    <dbReference type="NCBI Taxonomy" id="994086"/>
    <lineage>
        <taxon>Eukaryota</taxon>
        <taxon>Fungi</taxon>
        <taxon>Dikarya</taxon>
        <taxon>Basidiomycota</taxon>
        <taxon>Agaricomycotina</taxon>
        <taxon>Agaricomycetes</taxon>
        <taxon>Agaricomycetidae</taxon>
        <taxon>Boletales</taxon>
        <taxon>Boletales incertae sedis</taxon>
        <taxon>Leucogyrophana</taxon>
    </lineage>
</organism>
<proteinExistence type="predicted"/>
<dbReference type="Gene3D" id="1.20.1110.10">
    <property type="entry name" value="Calcium-transporting ATPase, transmembrane domain"/>
    <property type="match status" value="1"/>
</dbReference>
<feature type="compositionally biased region" description="Polar residues" evidence="8">
    <location>
        <begin position="31"/>
        <end position="49"/>
    </location>
</feature>
<dbReference type="GO" id="GO:0030001">
    <property type="term" value="P:metal ion transport"/>
    <property type="evidence" value="ECO:0007669"/>
    <property type="project" value="UniProtKB-ARBA"/>
</dbReference>
<evidence type="ECO:0000313" key="12">
    <source>
        <dbReference type="Proteomes" id="UP000053820"/>
    </source>
</evidence>
<dbReference type="InterPro" id="IPR006068">
    <property type="entry name" value="ATPase_P-typ_cation-transptr_C"/>
</dbReference>
<dbReference type="InterPro" id="IPR059000">
    <property type="entry name" value="ATPase_P-type_domA"/>
</dbReference>
<dbReference type="Gene3D" id="3.40.1110.10">
    <property type="entry name" value="Calcium-transporting ATPase, cytoplasmic domain N"/>
    <property type="match status" value="1"/>
</dbReference>
<dbReference type="InterPro" id="IPR023298">
    <property type="entry name" value="ATPase_P-typ_TM_dom_sf"/>
</dbReference>
<gene>
    <name evidence="11" type="ORF">HYDPIDRAFT_111717</name>
</gene>
<keyword evidence="12" id="KW-1185">Reference proteome</keyword>
<dbReference type="Pfam" id="PF00690">
    <property type="entry name" value="Cation_ATPase_N"/>
    <property type="match status" value="1"/>
</dbReference>
<evidence type="ECO:0000256" key="5">
    <source>
        <dbReference type="ARBA" id="ARBA00022967"/>
    </source>
</evidence>
<feature type="transmembrane region" description="Helical" evidence="9">
    <location>
        <begin position="339"/>
        <end position="360"/>
    </location>
</feature>
<evidence type="ECO:0000256" key="7">
    <source>
        <dbReference type="ARBA" id="ARBA00023136"/>
    </source>
</evidence>
<name>A0A0C9W0T5_9AGAM</name>
<dbReference type="SFLD" id="SFLDS00003">
    <property type="entry name" value="Haloacid_Dehalogenase"/>
    <property type="match status" value="1"/>
</dbReference>
<feature type="transmembrane region" description="Helical" evidence="9">
    <location>
        <begin position="143"/>
        <end position="160"/>
    </location>
</feature>
<evidence type="ECO:0000256" key="9">
    <source>
        <dbReference type="SAM" id="Phobius"/>
    </source>
</evidence>
<dbReference type="InterPro" id="IPR023214">
    <property type="entry name" value="HAD_sf"/>
</dbReference>
<dbReference type="Pfam" id="PF13246">
    <property type="entry name" value="Cation_ATPase"/>
    <property type="match status" value="1"/>
</dbReference>
<dbReference type="SUPFAM" id="SSF81653">
    <property type="entry name" value="Calcium ATPase, transduction domain A"/>
    <property type="match status" value="1"/>
</dbReference>
<sequence length="986" mass="106921">MKLTLNAIFTLRPIPTRLKGPGKSEKDAPDITSQGSDHSGLGPSTTQPSGDGHETSEHRLTAKLARLAQVPVSTIFSLEPTWSPDGLSQEAAAETLKEHGLNIPVSERPLAALSILWTAIWNPFNVLLTILACVNIATQDVATFVVMIAMVVASTGLRYWQEVKSMVQALKLVRSIVTRVRVVRCVNSISEEIELDQKQIVPGDVINVASGDVFPGDCIIISSEALTVTQASLTGELMPIDKTVRLIAASDSETFHLLNNENVCLAGTSVSAGNGRAVVVSTGKDTYMAAIAEELNKKRPENAIQMGIRKVSYVLIGFMLVMAPIVFIVQGAVSHNWKGAVMFAIAIAVGITPEMLPMIVTSNLALSAVRIARQHVIVKRFDAIQNLGAVSVLCSDKTGTLTADLVRVSTSVTNKGDPSDLPVKLAFINSLLQTGTRSPIDRAIVDHVRADEKGSFDDAQREGWHKHGEVPFDSTRRLLSVLVSHTSMEEGEALLVTKGAVEEVLERCILAYRYEDPSSELSRTTSMLDLKFGPSSSTTLTEVDRQLVLDTAKKLNEDGLRLIAVASRNTSLKQFATISTSDEEELVFIGFVAFLDPLKPDAAEAIKELTRLRVQVRILTGDAPAVAAKVARDLGLFSSANMTLASPQNSPKDVEAASISSNPINEADLIVTGPQLAELSKDSNAFAEVVERAVIFAKLSPYQKLEVVKALRAGGGGRAVAFLGDGVNDALAIRCADVGISVDSGTEIAKEAADVILLEKSLGVVTRGVVEGRITLLNTVKYIKMACSSNFGNVFSVLVASAWLPYQPMLPLQLLVQNLLYDFSQASIPWDNVDPEYLEVPRTWSAKSIIRFMVCLGPFSSPFDIATFCINWFKYGIRTLDSPLVPRAQTNWFLEGSLTQLFIIQFLRTGKIPFIQSRASLPVVVVTFGVACVAMAIPYIPKVNKALQMMPPEPMFYAYLVVIVAVYAAVVHVVKTLYQMVFKEWL</sequence>
<accession>A0A0C9W0T5</accession>
<keyword evidence="6 9" id="KW-1133">Transmembrane helix</keyword>
<evidence type="ECO:0000256" key="3">
    <source>
        <dbReference type="ARBA" id="ARBA00022741"/>
    </source>
</evidence>
<dbReference type="SFLD" id="SFLDG00002">
    <property type="entry name" value="C1.7:_P-type_atpase_like"/>
    <property type="match status" value="1"/>
</dbReference>
<dbReference type="Gene3D" id="3.40.50.1000">
    <property type="entry name" value="HAD superfamily/HAD-like"/>
    <property type="match status" value="1"/>
</dbReference>
<dbReference type="SMART" id="SM00831">
    <property type="entry name" value="Cation_ATPase_N"/>
    <property type="match status" value="1"/>
</dbReference>
<dbReference type="PRINTS" id="PR00119">
    <property type="entry name" value="CATATPASE"/>
</dbReference>
<evidence type="ECO:0000256" key="6">
    <source>
        <dbReference type="ARBA" id="ARBA00022989"/>
    </source>
</evidence>
<dbReference type="SFLD" id="SFLDF00027">
    <property type="entry name" value="p-type_atpase"/>
    <property type="match status" value="1"/>
</dbReference>
<reference evidence="11 12" key="1">
    <citation type="submission" date="2014-04" db="EMBL/GenBank/DDBJ databases">
        <title>Evolutionary Origins and Diversification of the Mycorrhizal Mutualists.</title>
        <authorList>
            <consortium name="DOE Joint Genome Institute"/>
            <consortium name="Mycorrhizal Genomics Consortium"/>
            <person name="Kohler A."/>
            <person name="Kuo A."/>
            <person name="Nagy L.G."/>
            <person name="Floudas D."/>
            <person name="Copeland A."/>
            <person name="Barry K.W."/>
            <person name="Cichocki N."/>
            <person name="Veneault-Fourrey C."/>
            <person name="LaButti K."/>
            <person name="Lindquist E.A."/>
            <person name="Lipzen A."/>
            <person name="Lundell T."/>
            <person name="Morin E."/>
            <person name="Murat C."/>
            <person name="Riley R."/>
            <person name="Ohm R."/>
            <person name="Sun H."/>
            <person name="Tunlid A."/>
            <person name="Henrissat B."/>
            <person name="Grigoriev I.V."/>
            <person name="Hibbett D.S."/>
            <person name="Martin F."/>
        </authorList>
    </citation>
    <scope>NUCLEOTIDE SEQUENCE [LARGE SCALE GENOMIC DNA]</scope>
    <source>
        <strain evidence="11 12">MD-312</strain>
    </source>
</reference>